<dbReference type="PANTHER" id="PTHR30146:SF24">
    <property type="entry name" value="XYLOSE OPERON REGULATORY PROTEIN"/>
    <property type="match status" value="1"/>
</dbReference>
<evidence type="ECO:0000313" key="6">
    <source>
        <dbReference type="Proteomes" id="UP000315471"/>
    </source>
</evidence>
<keyword evidence="6" id="KW-1185">Reference proteome</keyword>
<feature type="domain" description="HTH araC/xylS-type" evidence="4">
    <location>
        <begin position="283"/>
        <end position="381"/>
    </location>
</feature>
<dbReference type="Proteomes" id="UP000315471">
    <property type="component" value="Unassembled WGS sequence"/>
</dbReference>
<keyword evidence="3" id="KW-0804">Transcription</keyword>
<reference evidence="5 6" key="1">
    <citation type="submission" date="2019-02" db="EMBL/GenBank/DDBJ databases">
        <title>Deep-cultivation of Planctomycetes and their phenomic and genomic characterization uncovers novel biology.</title>
        <authorList>
            <person name="Wiegand S."/>
            <person name="Jogler M."/>
            <person name="Boedeker C."/>
            <person name="Pinto D."/>
            <person name="Vollmers J."/>
            <person name="Rivas-Marin E."/>
            <person name="Kohn T."/>
            <person name="Peeters S.H."/>
            <person name="Heuer A."/>
            <person name="Rast P."/>
            <person name="Oberbeckmann S."/>
            <person name="Bunk B."/>
            <person name="Jeske O."/>
            <person name="Meyerdierks A."/>
            <person name="Storesund J.E."/>
            <person name="Kallscheuer N."/>
            <person name="Luecker S."/>
            <person name="Lage O.M."/>
            <person name="Pohl T."/>
            <person name="Merkel B.J."/>
            <person name="Hornburger P."/>
            <person name="Mueller R.-W."/>
            <person name="Bruemmer F."/>
            <person name="Labrenz M."/>
            <person name="Spormann A.M."/>
            <person name="Op Den Camp H."/>
            <person name="Overmann J."/>
            <person name="Amann R."/>
            <person name="Jetten M.S.M."/>
            <person name="Mascher T."/>
            <person name="Medema M.H."/>
            <person name="Devos D.P."/>
            <person name="Kaster A.-K."/>
            <person name="Ovreas L."/>
            <person name="Rohde M."/>
            <person name="Galperin M.Y."/>
            <person name="Jogler C."/>
        </authorList>
    </citation>
    <scope>NUCLEOTIDE SEQUENCE [LARGE SCALE GENOMIC DNA]</scope>
    <source>
        <strain evidence="5 6">Q31b</strain>
    </source>
</reference>
<sequence>MSMSPRIILLLGAAREFDRGLLSGIARYASLHGPWTFYREPHGYFVRSTRTRFEELRAWKPDGAVCPTSRLDLIRRLNVPAIVLDVNQYDGKYPGVQSEDDKAGQLAGEHLLSLGLEHFAFCGFESMRWSQQRGAAFRSTIAEAGHQVDVFQPAHRRAATWAKEEPLIQSWLESLPKPVGLFCANDDRSANILECCRALDYGVPEDIAVIGVDDDPYVCEIANPPLSSVSMASDRAGYEAAELLYKMILGKEKMSGQRIIAPASGVVARQSTDIMMVRDADVRSALQYIRENVARPIQVRDVVKATRLSHRTLNDRFYRECGSSILKHLTAARVAHISKLLRGTSLPVWKIAQMVGFDSDHHFARYFRRATHFTPQEYRQKYSPP</sequence>
<accession>A0A5C6DS94</accession>
<dbReference type="PROSITE" id="PS01124">
    <property type="entry name" value="HTH_ARAC_FAMILY_2"/>
    <property type="match status" value="1"/>
</dbReference>
<keyword evidence="1" id="KW-0805">Transcription regulation</keyword>
<dbReference type="OrthoDB" id="9795616at2"/>
<comment type="caution">
    <text evidence="5">The sequence shown here is derived from an EMBL/GenBank/DDBJ whole genome shotgun (WGS) entry which is preliminary data.</text>
</comment>
<proteinExistence type="predicted"/>
<evidence type="ECO:0000313" key="5">
    <source>
        <dbReference type="EMBL" id="TWU39125.1"/>
    </source>
</evidence>
<evidence type="ECO:0000256" key="3">
    <source>
        <dbReference type="ARBA" id="ARBA00023163"/>
    </source>
</evidence>
<dbReference type="InterPro" id="IPR046335">
    <property type="entry name" value="LacI/GalR-like_sensor"/>
</dbReference>
<dbReference type="EMBL" id="SJPY01000006">
    <property type="protein sequence ID" value="TWU39125.1"/>
    <property type="molecule type" value="Genomic_DNA"/>
</dbReference>
<dbReference type="GO" id="GO:0003700">
    <property type="term" value="F:DNA-binding transcription factor activity"/>
    <property type="evidence" value="ECO:0007669"/>
    <property type="project" value="InterPro"/>
</dbReference>
<dbReference type="AlphaFoldDB" id="A0A5C6DS94"/>
<dbReference type="SMART" id="SM00342">
    <property type="entry name" value="HTH_ARAC"/>
    <property type="match status" value="1"/>
</dbReference>
<evidence type="ECO:0000256" key="1">
    <source>
        <dbReference type="ARBA" id="ARBA00023015"/>
    </source>
</evidence>
<dbReference type="Gene3D" id="1.10.10.60">
    <property type="entry name" value="Homeodomain-like"/>
    <property type="match status" value="1"/>
</dbReference>
<dbReference type="PANTHER" id="PTHR30146">
    <property type="entry name" value="LACI-RELATED TRANSCRIPTIONAL REPRESSOR"/>
    <property type="match status" value="1"/>
</dbReference>
<dbReference type="InterPro" id="IPR028082">
    <property type="entry name" value="Peripla_BP_I"/>
</dbReference>
<dbReference type="Gene3D" id="3.40.50.2300">
    <property type="match status" value="2"/>
</dbReference>
<keyword evidence="2" id="KW-0238">DNA-binding</keyword>
<protein>
    <submittedName>
        <fullName evidence="5">Xylose operon regulatory protein</fullName>
    </submittedName>
</protein>
<name>A0A5C6DS94_9BACT</name>
<dbReference type="SUPFAM" id="SSF46689">
    <property type="entry name" value="Homeodomain-like"/>
    <property type="match status" value="1"/>
</dbReference>
<dbReference type="RefSeq" id="WP_146601370.1">
    <property type="nucleotide sequence ID" value="NZ_SJPY01000006.1"/>
</dbReference>
<gene>
    <name evidence="5" type="primary">xylR_2</name>
    <name evidence="5" type="ORF">Q31b_42090</name>
</gene>
<evidence type="ECO:0000256" key="2">
    <source>
        <dbReference type="ARBA" id="ARBA00023125"/>
    </source>
</evidence>
<evidence type="ECO:0000259" key="4">
    <source>
        <dbReference type="PROSITE" id="PS01124"/>
    </source>
</evidence>
<organism evidence="5 6">
    <name type="scientific">Novipirellula aureliae</name>
    <dbReference type="NCBI Taxonomy" id="2527966"/>
    <lineage>
        <taxon>Bacteria</taxon>
        <taxon>Pseudomonadati</taxon>
        <taxon>Planctomycetota</taxon>
        <taxon>Planctomycetia</taxon>
        <taxon>Pirellulales</taxon>
        <taxon>Pirellulaceae</taxon>
        <taxon>Novipirellula</taxon>
    </lineage>
</organism>
<dbReference type="InterPro" id="IPR018060">
    <property type="entry name" value="HTH_AraC"/>
</dbReference>
<dbReference type="SUPFAM" id="SSF53822">
    <property type="entry name" value="Periplasmic binding protein-like I"/>
    <property type="match status" value="1"/>
</dbReference>
<dbReference type="CDD" id="cd01543">
    <property type="entry name" value="PBP1_XylR"/>
    <property type="match status" value="1"/>
</dbReference>
<dbReference type="Pfam" id="PF12833">
    <property type="entry name" value="HTH_18"/>
    <property type="match status" value="1"/>
</dbReference>
<dbReference type="Pfam" id="PF13377">
    <property type="entry name" value="Peripla_BP_3"/>
    <property type="match status" value="1"/>
</dbReference>
<dbReference type="InterPro" id="IPR009057">
    <property type="entry name" value="Homeodomain-like_sf"/>
</dbReference>
<dbReference type="GO" id="GO:0000976">
    <property type="term" value="F:transcription cis-regulatory region binding"/>
    <property type="evidence" value="ECO:0007669"/>
    <property type="project" value="TreeGrafter"/>
</dbReference>